<dbReference type="EMBL" id="AP012057">
    <property type="protein sequence ID" value="BAN01863.1"/>
    <property type="molecule type" value="Genomic_DNA"/>
</dbReference>
<dbReference type="InterPro" id="IPR036938">
    <property type="entry name" value="PAP2/HPO_sf"/>
</dbReference>
<dbReference type="SMART" id="SM00014">
    <property type="entry name" value="acidPPc"/>
    <property type="match status" value="1"/>
</dbReference>
<evidence type="ECO:0000259" key="2">
    <source>
        <dbReference type="SMART" id="SM00014"/>
    </source>
</evidence>
<name>A0A6C7E5Z8_ILUCY</name>
<organism evidence="3 4">
    <name type="scientific">Ilumatobacter coccineus (strain NBRC 103263 / KCTC 29153 / YM16-304)</name>
    <dbReference type="NCBI Taxonomy" id="1313172"/>
    <lineage>
        <taxon>Bacteria</taxon>
        <taxon>Bacillati</taxon>
        <taxon>Actinomycetota</taxon>
        <taxon>Acidimicrobiia</taxon>
        <taxon>Acidimicrobiales</taxon>
        <taxon>Ilumatobacteraceae</taxon>
        <taxon>Ilumatobacter</taxon>
    </lineage>
</organism>
<dbReference type="KEGG" id="aym:YM304_15490"/>
<dbReference type="PANTHER" id="PTHR14969">
    <property type="entry name" value="SPHINGOSINE-1-PHOSPHATE PHOSPHOHYDROLASE"/>
    <property type="match status" value="1"/>
</dbReference>
<accession>A0A6C7E5Z8</accession>
<dbReference type="Proteomes" id="UP000011863">
    <property type="component" value="Chromosome"/>
</dbReference>
<protein>
    <recommendedName>
        <fullName evidence="2">Phosphatidic acid phosphatase type 2/haloperoxidase domain-containing protein</fullName>
    </recommendedName>
</protein>
<reference evidence="3 4" key="1">
    <citation type="journal article" date="2013" name="Int. J. Syst. Evol. Microbiol.">
        <title>Ilumatobacter nonamiense sp. nov. and Ilumatobacter coccineum sp. nov., isolated from seashore sand.</title>
        <authorList>
            <person name="Matsumoto A."/>
            <person name="Kasai H."/>
            <person name="Matsuo Y."/>
            <person name="Shizuri Y."/>
            <person name="Ichikawa N."/>
            <person name="Fujita N."/>
            <person name="Omura S."/>
            <person name="Takahashi Y."/>
        </authorList>
    </citation>
    <scope>NUCLEOTIDE SEQUENCE [LARGE SCALE GENOMIC DNA]</scope>
    <source>
        <strain evidence="4">NBRC 103263 / KCTC 29153 / YM16-304</strain>
    </source>
</reference>
<dbReference type="RefSeq" id="WP_015441110.1">
    <property type="nucleotide sequence ID" value="NC_020520.1"/>
</dbReference>
<dbReference type="Gene3D" id="1.20.144.10">
    <property type="entry name" value="Phosphatidic acid phosphatase type 2/haloperoxidase"/>
    <property type="match status" value="1"/>
</dbReference>
<dbReference type="PANTHER" id="PTHR14969:SF13">
    <property type="entry name" value="AT30094P"/>
    <property type="match status" value="1"/>
</dbReference>
<evidence type="ECO:0000313" key="4">
    <source>
        <dbReference type="Proteomes" id="UP000011863"/>
    </source>
</evidence>
<dbReference type="CDD" id="cd01610">
    <property type="entry name" value="PAP2_like"/>
    <property type="match status" value="1"/>
</dbReference>
<dbReference type="SUPFAM" id="SSF48317">
    <property type="entry name" value="Acid phosphatase/Vanadium-dependent haloperoxidase"/>
    <property type="match status" value="1"/>
</dbReference>
<proteinExistence type="predicted"/>
<sequence>MTTIDDTSPLPEHPPGRNALGPAVERFDQAADELLERVRGNPVADKVFTTASHVAEFSLVWHAISLTRGTIRREPRRVVALAIGIGLESLIVNQGLKRLFKRTRPTTSGDERLQVRAPVTSSFPSGHASAAAFASTVMSDRDGPLLSTAWYGAGSIVALSRAYVRIHHASDVVGGLVVGRVLGLVGRRVLRRFT</sequence>
<dbReference type="AlphaFoldDB" id="A0A6C7E5Z8"/>
<feature type="domain" description="Phosphatidic acid phosphatase type 2/haloperoxidase" evidence="2">
    <location>
        <begin position="78"/>
        <end position="187"/>
    </location>
</feature>
<dbReference type="OrthoDB" id="5242960at2"/>
<feature type="region of interest" description="Disordered" evidence="1">
    <location>
        <begin position="1"/>
        <end position="21"/>
    </location>
</feature>
<gene>
    <name evidence="3" type="ORF">YM304_15490</name>
</gene>
<evidence type="ECO:0000313" key="3">
    <source>
        <dbReference type="EMBL" id="BAN01863.1"/>
    </source>
</evidence>
<dbReference type="InterPro" id="IPR000326">
    <property type="entry name" value="PAP2/HPO"/>
</dbReference>
<evidence type="ECO:0000256" key="1">
    <source>
        <dbReference type="SAM" id="MobiDB-lite"/>
    </source>
</evidence>
<dbReference type="Pfam" id="PF01569">
    <property type="entry name" value="PAP2"/>
    <property type="match status" value="1"/>
</dbReference>
<keyword evidence="4" id="KW-1185">Reference proteome</keyword>